<feature type="region of interest" description="Disordered" evidence="1">
    <location>
        <begin position="73"/>
        <end position="97"/>
    </location>
</feature>
<gene>
    <name evidence="2" type="ORF">Tco_0774832</name>
</gene>
<feature type="compositionally biased region" description="Polar residues" evidence="1">
    <location>
        <begin position="212"/>
        <end position="224"/>
    </location>
</feature>
<keyword evidence="3" id="KW-1185">Reference proteome</keyword>
<dbReference type="EMBL" id="BQNB010011563">
    <property type="protein sequence ID" value="GJS92196.1"/>
    <property type="molecule type" value="Genomic_DNA"/>
</dbReference>
<name>A0ABQ4ZSE1_9ASTR</name>
<reference evidence="2" key="1">
    <citation type="journal article" date="2022" name="Int. J. Mol. Sci.">
        <title>Draft Genome of Tanacetum Coccineum: Genomic Comparison of Closely Related Tanacetum-Family Plants.</title>
        <authorList>
            <person name="Yamashiro T."/>
            <person name="Shiraishi A."/>
            <person name="Nakayama K."/>
            <person name="Satake H."/>
        </authorList>
    </citation>
    <scope>NUCLEOTIDE SEQUENCE</scope>
</reference>
<evidence type="ECO:0000313" key="3">
    <source>
        <dbReference type="Proteomes" id="UP001151760"/>
    </source>
</evidence>
<feature type="compositionally biased region" description="Pro residues" evidence="1">
    <location>
        <begin position="1"/>
        <end position="11"/>
    </location>
</feature>
<organism evidence="2 3">
    <name type="scientific">Tanacetum coccineum</name>
    <dbReference type="NCBI Taxonomy" id="301880"/>
    <lineage>
        <taxon>Eukaryota</taxon>
        <taxon>Viridiplantae</taxon>
        <taxon>Streptophyta</taxon>
        <taxon>Embryophyta</taxon>
        <taxon>Tracheophyta</taxon>
        <taxon>Spermatophyta</taxon>
        <taxon>Magnoliopsida</taxon>
        <taxon>eudicotyledons</taxon>
        <taxon>Gunneridae</taxon>
        <taxon>Pentapetalae</taxon>
        <taxon>asterids</taxon>
        <taxon>campanulids</taxon>
        <taxon>Asterales</taxon>
        <taxon>Asteraceae</taxon>
        <taxon>Asteroideae</taxon>
        <taxon>Anthemideae</taxon>
        <taxon>Anthemidinae</taxon>
        <taxon>Tanacetum</taxon>
    </lineage>
</organism>
<sequence>MDSNPSQPPVSTPVDTGMHKKDKQATGGPTSLGVTSEERANLQLSSGMSAFNLNKPIFSASFIIYSESASGCDASADSTAEVDPGLSAPNDSIPQQQGMDLGTKNTSYDHIFAGTDPYVLVYQTKSISEGLEIVLTQPITGKRASSSARQVEEEEASSTIKLEDLAKLVSNVEPSFKDLDSPEDDLVIVVDDSDKDEEDRVHPTPNAETEDTSVPKSLSPNSLPTELKDLPSKFNDLTEEVKGLKNQVHNLEIELPRDLKEIPPKLEDFTKTVTSLTSQVAELKTLQWELPVEFLVVLLQVEMVQAKLKTLDALLNKGKKALSLEEAKKESTDSDFDDETHVTGSMVEPYRTKKLKQFNFITEDGRHIHLTKEGINHQKKLEGDAKAEETK</sequence>
<protein>
    <submittedName>
        <fullName evidence="2">Uncharacterized protein</fullName>
    </submittedName>
</protein>
<feature type="region of interest" description="Disordered" evidence="1">
    <location>
        <begin position="1"/>
        <end position="36"/>
    </location>
</feature>
<reference evidence="2" key="2">
    <citation type="submission" date="2022-01" db="EMBL/GenBank/DDBJ databases">
        <authorList>
            <person name="Yamashiro T."/>
            <person name="Shiraishi A."/>
            <person name="Satake H."/>
            <person name="Nakayama K."/>
        </authorList>
    </citation>
    <scope>NUCLEOTIDE SEQUENCE</scope>
</reference>
<accession>A0ABQ4ZSE1</accession>
<dbReference type="Proteomes" id="UP001151760">
    <property type="component" value="Unassembled WGS sequence"/>
</dbReference>
<evidence type="ECO:0000256" key="1">
    <source>
        <dbReference type="SAM" id="MobiDB-lite"/>
    </source>
</evidence>
<proteinExistence type="predicted"/>
<feature type="region of interest" description="Disordered" evidence="1">
    <location>
        <begin position="192"/>
        <end position="227"/>
    </location>
</feature>
<evidence type="ECO:0000313" key="2">
    <source>
        <dbReference type="EMBL" id="GJS92196.1"/>
    </source>
</evidence>
<comment type="caution">
    <text evidence="2">The sequence shown here is derived from an EMBL/GenBank/DDBJ whole genome shotgun (WGS) entry which is preliminary data.</text>
</comment>